<keyword evidence="4" id="KW-0133">Cell shape</keyword>
<feature type="transmembrane region" description="Helical" evidence="9">
    <location>
        <begin position="366"/>
        <end position="387"/>
    </location>
</feature>
<dbReference type="EMBL" id="QZEY01000004">
    <property type="protein sequence ID" value="RJL32722.1"/>
    <property type="molecule type" value="Genomic_DNA"/>
</dbReference>
<evidence type="ECO:0000256" key="6">
    <source>
        <dbReference type="ARBA" id="ARBA00023136"/>
    </source>
</evidence>
<organism evidence="10 11">
    <name type="scientific">Bailinhaonella thermotolerans</name>
    <dbReference type="NCBI Taxonomy" id="1070861"/>
    <lineage>
        <taxon>Bacteria</taxon>
        <taxon>Bacillati</taxon>
        <taxon>Actinomycetota</taxon>
        <taxon>Actinomycetes</taxon>
        <taxon>Streptosporangiales</taxon>
        <taxon>Streptosporangiaceae</taxon>
        <taxon>Bailinhaonella</taxon>
    </lineage>
</organism>
<evidence type="ECO:0000256" key="9">
    <source>
        <dbReference type="SAM" id="Phobius"/>
    </source>
</evidence>
<accession>A0A3A4B5P5</accession>
<dbReference type="InterPro" id="IPR011923">
    <property type="entry name" value="RodA/MrdB"/>
</dbReference>
<sequence length="395" mass="41250">MRFGERSPHLRRALGEGDLSRVRWVRHSALRGTDWWLLAAVSALAGLGVLLVWSSTRPRLIAAGEDPQAYLKRQIVNVALGLALLLVIAFAGRGTLRAWTPPAYLLGCLGLAAVLTPLGMTVNGSRSWLGVGGFQFQPSEIVKVTVVLGLASLFGDHGERRPPAARFGLALLLAAVPFGLVMLQPDLGTGMILAVTVLGVLVVARVRLGWLALLAGAGVAAGALAWWLDLLQPHQVDRLLAFADPGADPRGAGYNAARALVTVGSGGLLGRGLFHGDQTGGRFVPEQHTDFVFTVAGEELGFAGSALILILLWAVIWRGLRIAAHAASPYGTIAAAGIVCWLAVQTFVNVGMVLGVVPVVGVPLPFVSYGGSAVVASMAAVGVLISIGREAARPY</sequence>
<dbReference type="RefSeq" id="WP_119926971.1">
    <property type="nucleotide sequence ID" value="NZ_QZEY01000004.1"/>
</dbReference>
<comment type="pathway">
    <text evidence="2">Cell wall biogenesis; peptidoglycan biosynthesis.</text>
</comment>
<feature type="transmembrane region" description="Helical" evidence="9">
    <location>
        <begin position="300"/>
        <end position="320"/>
    </location>
</feature>
<dbReference type="GO" id="GO:0008360">
    <property type="term" value="P:regulation of cell shape"/>
    <property type="evidence" value="ECO:0007669"/>
    <property type="project" value="UniProtKB-KW"/>
</dbReference>
<keyword evidence="5 9" id="KW-1133">Transmembrane helix</keyword>
<comment type="caution">
    <text evidence="10">The sequence shown here is derived from an EMBL/GenBank/DDBJ whole genome shotgun (WGS) entry which is preliminary data.</text>
</comment>
<keyword evidence="11" id="KW-1185">Reference proteome</keyword>
<evidence type="ECO:0000313" key="10">
    <source>
        <dbReference type="EMBL" id="RJL32722.1"/>
    </source>
</evidence>
<comment type="catalytic activity">
    <reaction evidence="8">
        <text>[GlcNAc-(1-&gt;4)-Mur2Ac(oyl-L-Ala-gamma-D-Glu-L-Lys-D-Ala-D-Ala)](n)-di-trans,octa-cis-undecaprenyl diphosphate + beta-D-GlcNAc-(1-&gt;4)-Mur2Ac(oyl-L-Ala-gamma-D-Glu-L-Lys-D-Ala-D-Ala)-di-trans,octa-cis-undecaprenyl diphosphate = [GlcNAc-(1-&gt;4)-Mur2Ac(oyl-L-Ala-gamma-D-Glu-L-Lys-D-Ala-D-Ala)](n+1)-di-trans,octa-cis-undecaprenyl diphosphate + di-trans,octa-cis-undecaprenyl diphosphate + H(+)</text>
        <dbReference type="Rhea" id="RHEA:23708"/>
        <dbReference type="Rhea" id="RHEA-COMP:9602"/>
        <dbReference type="Rhea" id="RHEA-COMP:9603"/>
        <dbReference type="ChEBI" id="CHEBI:15378"/>
        <dbReference type="ChEBI" id="CHEBI:58405"/>
        <dbReference type="ChEBI" id="CHEBI:60033"/>
        <dbReference type="ChEBI" id="CHEBI:78435"/>
        <dbReference type="EC" id="2.4.99.28"/>
    </reaction>
</comment>
<feature type="transmembrane region" description="Helical" evidence="9">
    <location>
        <begin position="75"/>
        <end position="96"/>
    </location>
</feature>
<proteinExistence type="predicted"/>
<evidence type="ECO:0000256" key="1">
    <source>
        <dbReference type="ARBA" id="ARBA00004141"/>
    </source>
</evidence>
<dbReference type="GO" id="GO:0051301">
    <property type="term" value="P:cell division"/>
    <property type="evidence" value="ECO:0007669"/>
    <property type="project" value="InterPro"/>
</dbReference>
<dbReference type="PANTHER" id="PTHR30474:SF14">
    <property type="entry name" value="CELL CYCLE PROTEIN"/>
    <property type="match status" value="1"/>
</dbReference>
<keyword evidence="6 9" id="KW-0472">Membrane</keyword>
<evidence type="ECO:0000256" key="4">
    <source>
        <dbReference type="ARBA" id="ARBA00022960"/>
    </source>
</evidence>
<dbReference type="PROSITE" id="PS00428">
    <property type="entry name" value="FTSW_RODA_SPOVE"/>
    <property type="match status" value="1"/>
</dbReference>
<feature type="transmembrane region" description="Helical" evidence="9">
    <location>
        <begin position="187"/>
        <end position="204"/>
    </location>
</feature>
<dbReference type="Proteomes" id="UP000265768">
    <property type="component" value="Unassembled WGS sequence"/>
</dbReference>
<dbReference type="AlphaFoldDB" id="A0A3A4B5P5"/>
<reference evidence="10 11" key="1">
    <citation type="submission" date="2018-09" db="EMBL/GenBank/DDBJ databases">
        <title>YIM 75507 draft genome.</title>
        <authorList>
            <person name="Tang S."/>
            <person name="Feng Y."/>
        </authorList>
    </citation>
    <scope>NUCLEOTIDE SEQUENCE [LARGE SCALE GENOMIC DNA]</scope>
    <source>
        <strain evidence="10 11">YIM 75507</strain>
    </source>
</reference>
<dbReference type="PANTHER" id="PTHR30474">
    <property type="entry name" value="CELL CYCLE PROTEIN"/>
    <property type="match status" value="1"/>
</dbReference>
<dbReference type="InterPro" id="IPR001182">
    <property type="entry name" value="FtsW/RodA"/>
</dbReference>
<evidence type="ECO:0000256" key="3">
    <source>
        <dbReference type="ARBA" id="ARBA00022692"/>
    </source>
</evidence>
<evidence type="ECO:0000313" key="11">
    <source>
        <dbReference type="Proteomes" id="UP000265768"/>
    </source>
</evidence>
<dbReference type="InterPro" id="IPR018365">
    <property type="entry name" value="Cell_cycle_FtsW-rel_CS"/>
</dbReference>
<evidence type="ECO:0000256" key="5">
    <source>
        <dbReference type="ARBA" id="ARBA00022989"/>
    </source>
</evidence>
<feature type="transmembrane region" description="Helical" evidence="9">
    <location>
        <begin position="102"/>
        <end position="120"/>
    </location>
</feature>
<protein>
    <recommendedName>
        <fullName evidence="7">peptidoglycan glycosyltransferase</fullName>
        <ecNumber evidence="7">2.4.99.28</ecNumber>
    </recommendedName>
</protein>
<name>A0A3A4B5P5_9ACTN</name>
<feature type="transmembrane region" description="Helical" evidence="9">
    <location>
        <begin position="211"/>
        <end position="228"/>
    </location>
</feature>
<feature type="transmembrane region" description="Helical" evidence="9">
    <location>
        <begin position="35"/>
        <end position="54"/>
    </location>
</feature>
<dbReference type="GO" id="GO:0008955">
    <property type="term" value="F:peptidoglycan glycosyltransferase activity"/>
    <property type="evidence" value="ECO:0007669"/>
    <property type="project" value="UniProtKB-EC"/>
</dbReference>
<dbReference type="Pfam" id="PF01098">
    <property type="entry name" value="FTSW_RODA_SPOVE"/>
    <property type="match status" value="1"/>
</dbReference>
<evidence type="ECO:0000256" key="7">
    <source>
        <dbReference type="ARBA" id="ARBA00044770"/>
    </source>
</evidence>
<dbReference type="GO" id="GO:0032153">
    <property type="term" value="C:cell division site"/>
    <property type="evidence" value="ECO:0007669"/>
    <property type="project" value="TreeGrafter"/>
</dbReference>
<comment type="subcellular location">
    <subcellularLocation>
        <location evidence="1">Membrane</location>
        <topology evidence="1">Multi-pass membrane protein</topology>
    </subcellularLocation>
</comment>
<evidence type="ECO:0000256" key="8">
    <source>
        <dbReference type="ARBA" id="ARBA00049902"/>
    </source>
</evidence>
<evidence type="ECO:0000256" key="2">
    <source>
        <dbReference type="ARBA" id="ARBA00004752"/>
    </source>
</evidence>
<dbReference type="NCBIfam" id="TIGR02210">
    <property type="entry name" value="rodA_shape"/>
    <property type="match status" value="1"/>
</dbReference>
<dbReference type="GO" id="GO:0005886">
    <property type="term" value="C:plasma membrane"/>
    <property type="evidence" value="ECO:0007669"/>
    <property type="project" value="TreeGrafter"/>
</dbReference>
<gene>
    <name evidence="10" type="primary">rodA</name>
    <name evidence="10" type="ORF">D5H75_14655</name>
</gene>
<dbReference type="GO" id="GO:0015648">
    <property type="term" value="F:lipid-linked peptidoglycan transporter activity"/>
    <property type="evidence" value="ECO:0007669"/>
    <property type="project" value="TreeGrafter"/>
</dbReference>
<feature type="transmembrane region" description="Helical" evidence="9">
    <location>
        <begin position="164"/>
        <end position="181"/>
    </location>
</feature>
<keyword evidence="3 9" id="KW-0812">Transmembrane</keyword>
<dbReference type="OrthoDB" id="9812661at2"/>
<dbReference type="EC" id="2.4.99.28" evidence="7"/>
<feature type="transmembrane region" description="Helical" evidence="9">
    <location>
        <begin position="332"/>
        <end position="360"/>
    </location>
</feature>